<name>A0A495IAL9_9MICO</name>
<keyword evidence="7 9" id="KW-0648">Protein biosynthesis</keyword>
<dbReference type="NCBIfam" id="NF003483">
    <property type="entry name" value="PRK05159.1"/>
    <property type="match status" value="1"/>
</dbReference>
<feature type="region of interest" description="Aspartate" evidence="9">
    <location>
        <begin position="194"/>
        <end position="197"/>
    </location>
</feature>
<protein>
    <recommendedName>
        <fullName evidence="9">Aspartate--tRNA ligase</fullName>
        <ecNumber evidence="9">6.1.1.12</ecNumber>
    </recommendedName>
    <alternativeName>
        <fullName evidence="9">Aspartyl-tRNA synthetase</fullName>
        <shortName evidence="9">AspRS</shortName>
    </alternativeName>
</protein>
<dbReference type="GO" id="GO:0005524">
    <property type="term" value="F:ATP binding"/>
    <property type="evidence" value="ECO:0007669"/>
    <property type="project" value="UniProtKB-UniRule"/>
</dbReference>
<comment type="caution">
    <text evidence="11">The sequence shown here is derived from an EMBL/GenBank/DDBJ whole genome shotgun (WGS) entry which is preliminary data.</text>
</comment>
<dbReference type="GO" id="GO:0003723">
    <property type="term" value="F:RNA binding"/>
    <property type="evidence" value="ECO:0007669"/>
    <property type="project" value="TreeGrafter"/>
</dbReference>
<feature type="binding site" evidence="9">
    <location>
        <position position="365"/>
    </location>
    <ligand>
        <name>ATP</name>
        <dbReference type="ChEBI" id="CHEBI:30616"/>
    </ligand>
</feature>
<gene>
    <name evidence="9" type="primary">aspS</name>
    <name evidence="11" type="ORF">C8E83_0136</name>
</gene>
<proteinExistence type="inferred from homology"/>
<dbReference type="SUPFAM" id="SSF55681">
    <property type="entry name" value="Class II aaRS and biotin synthetases"/>
    <property type="match status" value="1"/>
</dbReference>
<evidence type="ECO:0000256" key="1">
    <source>
        <dbReference type="ARBA" id="ARBA00004496"/>
    </source>
</evidence>
<dbReference type="GO" id="GO:0006422">
    <property type="term" value="P:aspartyl-tRNA aminoacylation"/>
    <property type="evidence" value="ECO:0007669"/>
    <property type="project" value="UniProtKB-UniRule"/>
</dbReference>
<evidence type="ECO:0000256" key="9">
    <source>
        <dbReference type="HAMAP-Rule" id="MF_02075"/>
    </source>
</evidence>
<keyword evidence="3 9" id="KW-0963">Cytoplasm</keyword>
<dbReference type="InterPro" id="IPR012340">
    <property type="entry name" value="NA-bd_OB-fold"/>
</dbReference>
<comment type="subunit">
    <text evidence="9">Homodimer.</text>
</comment>
<dbReference type="NCBIfam" id="TIGR00458">
    <property type="entry name" value="aspS_nondisc"/>
    <property type="match status" value="1"/>
</dbReference>
<comment type="function">
    <text evidence="9">Catalyzes the attachment of L-aspartate to tRNA(Asp) in a two-step reaction: L-aspartate is first activated by ATP to form Asp-AMP and then transferred to the acceptor end of tRNA(Asp).</text>
</comment>
<dbReference type="Pfam" id="PF01336">
    <property type="entry name" value="tRNA_anti-codon"/>
    <property type="match status" value="1"/>
</dbReference>
<feature type="binding site" evidence="9">
    <location>
        <position position="172"/>
    </location>
    <ligand>
        <name>L-aspartate</name>
        <dbReference type="ChEBI" id="CHEBI:29991"/>
    </ligand>
</feature>
<dbReference type="GO" id="GO:0004815">
    <property type="term" value="F:aspartate-tRNA ligase activity"/>
    <property type="evidence" value="ECO:0007669"/>
    <property type="project" value="UniProtKB-UniRule"/>
</dbReference>
<feature type="domain" description="Aminoacyl-transfer RNA synthetases class-II family profile" evidence="10">
    <location>
        <begin position="139"/>
        <end position="442"/>
    </location>
</feature>
<dbReference type="PRINTS" id="PR01042">
    <property type="entry name" value="TRNASYNTHASP"/>
</dbReference>
<dbReference type="GO" id="GO:0017101">
    <property type="term" value="C:aminoacyl-tRNA synthetase multienzyme complex"/>
    <property type="evidence" value="ECO:0007669"/>
    <property type="project" value="TreeGrafter"/>
</dbReference>
<evidence type="ECO:0000256" key="3">
    <source>
        <dbReference type="ARBA" id="ARBA00022490"/>
    </source>
</evidence>
<comment type="subcellular location">
    <subcellularLocation>
        <location evidence="1 9">Cytoplasm</location>
    </subcellularLocation>
</comment>
<dbReference type="Gene3D" id="3.30.930.10">
    <property type="entry name" value="Bira Bifunctional Protein, Domain 2"/>
    <property type="match status" value="1"/>
</dbReference>
<dbReference type="PANTHER" id="PTHR43450:SF1">
    <property type="entry name" value="ASPARTATE--TRNA LIGASE, CYTOPLASMIC"/>
    <property type="match status" value="1"/>
</dbReference>
<dbReference type="InterPro" id="IPR004365">
    <property type="entry name" value="NA-bd_OB_tRNA"/>
</dbReference>
<keyword evidence="5 9" id="KW-0547">Nucleotide-binding</keyword>
<dbReference type="InterPro" id="IPR006195">
    <property type="entry name" value="aa-tRNA-synth_II"/>
</dbReference>
<dbReference type="AlphaFoldDB" id="A0A495IAL9"/>
<evidence type="ECO:0000256" key="4">
    <source>
        <dbReference type="ARBA" id="ARBA00022598"/>
    </source>
</evidence>
<evidence type="ECO:0000259" key="10">
    <source>
        <dbReference type="PROSITE" id="PS50862"/>
    </source>
</evidence>
<organism evidence="11 12">
    <name type="scientific">Frondihabitans australicus</name>
    <dbReference type="NCBI Taxonomy" id="386892"/>
    <lineage>
        <taxon>Bacteria</taxon>
        <taxon>Bacillati</taxon>
        <taxon>Actinomycetota</taxon>
        <taxon>Actinomycetes</taxon>
        <taxon>Micrococcales</taxon>
        <taxon>Microbacteriaceae</taxon>
        <taxon>Frondihabitans</taxon>
    </lineage>
</organism>
<dbReference type="RefSeq" id="WP_121367968.1">
    <property type="nucleotide sequence ID" value="NZ_RBKS01000001.1"/>
</dbReference>
<comment type="caution">
    <text evidence="9">Lacks conserved residue(s) required for the propagation of feature annotation.</text>
</comment>
<dbReference type="EMBL" id="RBKS01000001">
    <property type="protein sequence ID" value="RKR73054.1"/>
    <property type="molecule type" value="Genomic_DNA"/>
</dbReference>
<keyword evidence="4 9" id="KW-0436">Ligase</keyword>
<dbReference type="EC" id="6.1.1.12" evidence="9"/>
<dbReference type="SUPFAM" id="SSF50249">
    <property type="entry name" value="Nucleic acid-binding proteins"/>
    <property type="match status" value="1"/>
</dbReference>
<evidence type="ECO:0000256" key="7">
    <source>
        <dbReference type="ARBA" id="ARBA00022917"/>
    </source>
</evidence>
<sequence>MTTRTLIADLQTMTDGPVRVSGWVETVRDQKKVQFVVLRDESGALQLVNPRTFGEDGAEVASEVSTTISSLSQGSFVSVEGALKHDERVKLGGVEVKVASLDVAALAIPETPIADDSGIDKRMDWRFLDLRVPAHALIFKIQTTFLHALRTYWVEHDFVEIMTPKLMASASESKAELFRVDYFEGNAFLAQSPQFFKQMAQSAGFGKIFEVGPAFRADPSFTSRHATEFTSVDTEFSWIESHEDVMKLHEELLVAGFTAVKEKHGDAIKELFDVEIAVPTVPFPRIPLAEAKEIVAKRGYEVPRADDDMDPEGERQISAYVAEEFGHQFVFLTDYASSIRPFYHMRHEGNPQLTNSYDLIFNGTEISTGAQREHRVEILEAQARDKGLEPEELAGYLDFFRYGVPPHGGFGMGLARVLMLMLKLPNLRETTYLFRGPTRLEP</sequence>
<dbReference type="Gene3D" id="2.40.50.140">
    <property type="entry name" value="Nucleic acid-binding proteins"/>
    <property type="match status" value="1"/>
</dbReference>
<evidence type="ECO:0000313" key="11">
    <source>
        <dbReference type="EMBL" id="RKR73054.1"/>
    </source>
</evidence>
<evidence type="ECO:0000256" key="6">
    <source>
        <dbReference type="ARBA" id="ARBA00022840"/>
    </source>
</evidence>
<feature type="binding site" evidence="9">
    <location>
        <begin position="413"/>
        <end position="416"/>
    </location>
    <ligand>
        <name>ATP</name>
        <dbReference type="ChEBI" id="CHEBI:30616"/>
    </ligand>
</feature>
<feature type="binding site" evidence="9">
    <location>
        <position position="372"/>
    </location>
    <ligand>
        <name>L-aspartate</name>
        <dbReference type="ChEBI" id="CHEBI:29991"/>
    </ligand>
</feature>
<evidence type="ECO:0000256" key="5">
    <source>
        <dbReference type="ARBA" id="ARBA00022741"/>
    </source>
</evidence>
<dbReference type="HAMAP" id="MF_02075">
    <property type="entry name" value="Asp_tRNA_synth_type2"/>
    <property type="match status" value="1"/>
</dbReference>
<dbReference type="GO" id="GO:0005829">
    <property type="term" value="C:cytosol"/>
    <property type="evidence" value="ECO:0007669"/>
    <property type="project" value="TreeGrafter"/>
</dbReference>
<evidence type="ECO:0000256" key="8">
    <source>
        <dbReference type="ARBA" id="ARBA00023146"/>
    </source>
</evidence>
<feature type="binding site" evidence="9">
    <location>
        <position position="368"/>
    </location>
    <ligand>
        <name>L-aspartate</name>
        <dbReference type="ChEBI" id="CHEBI:29991"/>
    </ligand>
</feature>
<reference evidence="11 12" key="1">
    <citation type="submission" date="2018-10" db="EMBL/GenBank/DDBJ databases">
        <title>Sequencing the genomes of 1000 actinobacteria strains.</title>
        <authorList>
            <person name="Klenk H.-P."/>
        </authorList>
    </citation>
    <scope>NUCLEOTIDE SEQUENCE [LARGE SCALE GENOMIC DNA]</scope>
    <source>
        <strain evidence="11 12">DSM 17894</strain>
    </source>
</reference>
<dbReference type="OrthoDB" id="9802326at2"/>
<dbReference type="Proteomes" id="UP000280008">
    <property type="component" value="Unassembled WGS sequence"/>
</dbReference>
<dbReference type="PROSITE" id="PS50862">
    <property type="entry name" value="AA_TRNA_LIGASE_II"/>
    <property type="match status" value="1"/>
</dbReference>
<dbReference type="InterPro" id="IPR002312">
    <property type="entry name" value="Asp/Asn-tRNA-synth_IIb"/>
</dbReference>
<evidence type="ECO:0000313" key="12">
    <source>
        <dbReference type="Proteomes" id="UP000280008"/>
    </source>
</evidence>
<comment type="similarity">
    <text evidence="2 9">Belongs to the class-II aminoacyl-tRNA synthetase family. Type 2 subfamily.</text>
</comment>
<accession>A0A495IAL9</accession>
<dbReference type="CDD" id="cd04100">
    <property type="entry name" value="Asp_Lys_Asn_RS_N"/>
    <property type="match status" value="1"/>
</dbReference>
<keyword evidence="8 9" id="KW-0030">Aminoacyl-tRNA synthetase</keyword>
<feature type="binding site" evidence="9">
    <location>
        <position position="216"/>
    </location>
    <ligand>
        <name>L-aspartate</name>
        <dbReference type="ChEBI" id="CHEBI:29991"/>
    </ligand>
</feature>
<dbReference type="InterPro" id="IPR045864">
    <property type="entry name" value="aa-tRNA-synth_II/BPL/LPL"/>
</dbReference>
<comment type="catalytic activity">
    <reaction evidence="9">
        <text>tRNA(Asp) + L-aspartate + ATP = L-aspartyl-tRNA(Asp) + AMP + diphosphate</text>
        <dbReference type="Rhea" id="RHEA:19649"/>
        <dbReference type="Rhea" id="RHEA-COMP:9660"/>
        <dbReference type="Rhea" id="RHEA-COMP:9678"/>
        <dbReference type="ChEBI" id="CHEBI:29991"/>
        <dbReference type="ChEBI" id="CHEBI:30616"/>
        <dbReference type="ChEBI" id="CHEBI:33019"/>
        <dbReference type="ChEBI" id="CHEBI:78442"/>
        <dbReference type="ChEBI" id="CHEBI:78516"/>
        <dbReference type="ChEBI" id="CHEBI:456215"/>
        <dbReference type="EC" id="6.1.1.12"/>
    </reaction>
</comment>
<keyword evidence="12" id="KW-1185">Reference proteome</keyword>
<dbReference type="InterPro" id="IPR004364">
    <property type="entry name" value="Aa-tRNA-synt_II"/>
</dbReference>
<keyword evidence="6 9" id="KW-0067">ATP-binding</keyword>
<dbReference type="Pfam" id="PF00152">
    <property type="entry name" value="tRNA-synt_2"/>
    <property type="match status" value="1"/>
</dbReference>
<dbReference type="PANTHER" id="PTHR43450">
    <property type="entry name" value="ASPARTYL-TRNA SYNTHETASE"/>
    <property type="match status" value="1"/>
</dbReference>
<dbReference type="InterPro" id="IPR004523">
    <property type="entry name" value="Asp-tRNA_synthase_2"/>
</dbReference>
<evidence type="ECO:0000256" key="2">
    <source>
        <dbReference type="ARBA" id="ARBA00005312"/>
    </source>
</evidence>